<dbReference type="InterPro" id="IPR022301">
    <property type="entry name" value="Integral_membrane_YjbE"/>
</dbReference>
<evidence type="ECO:0000313" key="8">
    <source>
        <dbReference type="Proteomes" id="UP001597362"/>
    </source>
</evidence>
<evidence type="ECO:0000256" key="4">
    <source>
        <dbReference type="ARBA" id="ARBA00022989"/>
    </source>
</evidence>
<reference evidence="8" key="1">
    <citation type="journal article" date="2019" name="Int. J. Syst. Evol. Microbiol.">
        <title>The Global Catalogue of Microorganisms (GCM) 10K type strain sequencing project: providing services to taxonomists for standard genome sequencing and annotation.</title>
        <authorList>
            <consortium name="The Broad Institute Genomics Platform"/>
            <consortium name="The Broad Institute Genome Sequencing Center for Infectious Disease"/>
            <person name="Wu L."/>
            <person name="Ma J."/>
        </authorList>
    </citation>
    <scope>NUCLEOTIDE SEQUENCE [LARGE SCALE GENOMIC DNA]</scope>
    <source>
        <strain evidence="8">GH52</strain>
    </source>
</reference>
<gene>
    <name evidence="7" type="ORF">ACFSJH_10975</name>
</gene>
<keyword evidence="3 6" id="KW-0812">Transmembrane</keyword>
<protein>
    <submittedName>
        <fullName evidence="7">TerC family protein</fullName>
    </submittedName>
</protein>
<dbReference type="Pfam" id="PF03741">
    <property type="entry name" value="TerC"/>
    <property type="match status" value="1"/>
</dbReference>
<evidence type="ECO:0000256" key="5">
    <source>
        <dbReference type="ARBA" id="ARBA00023136"/>
    </source>
</evidence>
<comment type="similarity">
    <text evidence="2">Belongs to the TerC family.</text>
</comment>
<comment type="subcellular location">
    <subcellularLocation>
        <location evidence="1">Membrane</location>
        <topology evidence="1">Multi-pass membrane protein</topology>
    </subcellularLocation>
</comment>
<name>A0ABW4YKL9_9BACL</name>
<dbReference type="PANTHER" id="PTHR30238:SF4">
    <property type="entry name" value="SLL1022 PROTEIN"/>
    <property type="match status" value="1"/>
</dbReference>
<evidence type="ECO:0000256" key="2">
    <source>
        <dbReference type="ARBA" id="ARBA00007511"/>
    </source>
</evidence>
<feature type="transmembrane region" description="Helical" evidence="6">
    <location>
        <begin position="135"/>
        <end position="155"/>
    </location>
</feature>
<evidence type="ECO:0000313" key="7">
    <source>
        <dbReference type="EMBL" id="MFD2116245.1"/>
    </source>
</evidence>
<feature type="transmembrane region" description="Helical" evidence="6">
    <location>
        <begin position="6"/>
        <end position="27"/>
    </location>
</feature>
<dbReference type="PANTHER" id="PTHR30238">
    <property type="entry name" value="MEMBRANE BOUND PREDICTED REDOX MODULATOR"/>
    <property type="match status" value="1"/>
</dbReference>
<keyword evidence="4 6" id="KW-1133">Transmembrane helix</keyword>
<comment type="caution">
    <text evidence="7">The sequence shown here is derived from an EMBL/GenBank/DDBJ whole genome shotgun (WGS) entry which is preliminary data.</text>
</comment>
<dbReference type="NCBIfam" id="TIGR03717">
    <property type="entry name" value="R_switched_YjbE"/>
    <property type="match status" value="1"/>
</dbReference>
<dbReference type="Proteomes" id="UP001597362">
    <property type="component" value="Unassembled WGS sequence"/>
</dbReference>
<evidence type="ECO:0000256" key="1">
    <source>
        <dbReference type="ARBA" id="ARBA00004141"/>
    </source>
</evidence>
<keyword evidence="5 6" id="KW-0472">Membrane</keyword>
<accession>A0ABW4YKL9</accession>
<dbReference type="EMBL" id="JBHUHO010000030">
    <property type="protein sequence ID" value="MFD2116245.1"/>
    <property type="molecule type" value="Genomic_DNA"/>
</dbReference>
<feature type="transmembrane region" description="Helical" evidence="6">
    <location>
        <begin position="194"/>
        <end position="216"/>
    </location>
</feature>
<feature type="transmembrane region" description="Helical" evidence="6">
    <location>
        <begin position="39"/>
        <end position="61"/>
    </location>
</feature>
<proteinExistence type="inferred from homology"/>
<keyword evidence="8" id="KW-1185">Reference proteome</keyword>
<feature type="transmembrane region" description="Helical" evidence="6">
    <location>
        <begin position="106"/>
        <end position="129"/>
    </location>
</feature>
<dbReference type="RefSeq" id="WP_377772230.1">
    <property type="nucleotide sequence ID" value="NZ_JBHUHO010000030.1"/>
</dbReference>
<feature type="transmembrane region" description="Helical" evidence="6">
    <location>
        <begin position="67"/>
        <end position="85"/>
    </location>
</feature>
<organism evidence="7 8">
    <name type="scientific">Paenibacillus yanchengensis</name>
    <dbReference type="NCBI Taxonomy" id="2035833"/>
    <lineage>
        <taxon>Bacteria</taxon>
        <taxon>Bacillati</taxon>
        <taxon>Bacillota</taxon>
        <taxon>Bacilli</taxon>
        <taxon>Bacillales</taxon>
        <taxon>Paenibacillaceae</taxon>
        <taxon>Paenibacillus</taxon>
    </lineage>
</organism>
<sequence>MEHAFIFFEIVVINLLLSGDNAIVIAMASKQLPANERKIALRTGTFAAIVLRCLLAVVAVTLLKVPYLQAVGAILLFYIALKLLLDANNQTQMKQVDTKQHQSLSKVLQTIIIADLVMSLDNVVAIAAIAQGDFVLVFSGIALSIPIIIWGSNFLSKLLQRFSWIAYVGAALLAYTAGKMFVSDVAIETFGWLYHYSLDQLIPLLSVPLVIVIAILRDRVTV</sequence>
<evidence type="ECO:0000256" key="6">
    <source>
        <dbReference type="SAM" id="Phobius"/>
    </source>
</evidence>
<dbReference type="InterPro" id="IPR005496">
    <property type="entry name" value="Integral_membrane_TerC"/>
</dbReference>
<feature type="transmembrane region" description="Helical" evidence="6">
    <location>
        <begin position="162"/>
        <end position="182"/>
    </location>
</feature>
<evidence type="ECO:0000256" key="3">
    <source>
        <dbReference type="ARBA" id="ARBA00022692"/>
    </source>
</evidence>